<protein>
    <submittedName>
        <fullName evidence="1">Uncharacterized protein</fullName>
    </submittedName>
</protein>
<dbReference type="NCBIfam" id="TIGR02681">
    <property type="entry name" value="phage_pRha"/>
    <property type="match status" value="1"/>
</dbReference>
<accession>A0A014MCF5</accession>
<dbReference type="EMBL" id="JBOK01000016">
    <property type="protein sequence ID" value="EXU79471.1"/>
    <property type="molecule type" value="Genomic_DNA"/>
</dbReference>
<sequence length="271" mass="28965">METIMSQSALGCVPALTIVDGQPTTTSNEVAQHFGKQHKHVLDKIAALLADLPSEFAGPNFRLSEFTDSTGRTLPAYRITRDGFTLLAMGFTGKKALAFKLAYIDAFNRMEAELQKQHAPDAQRLQLAQTLASQAGAQVMQTVLDAVLSGNTADWRRARYLLSFGYDQSGQPSLPLTKAVTDGQIIASLPELTQHIAKGDIMPSDTQLAALASACTQRLSERAQIRERRATTAVAASAPTAAPANVAAPVSPRIGHDGKPLPPGTFRAVFV</sequence>
<comment type="caution">
    <text evidence="1">The sequence shown here is derived from an EMBL/GenBank/DDBJ whole genome shotgun (WGS) entry which is preliminary data.</text>
</comment>
<dbReference type="Proteomes" id="UP000020766">
    <property type="component" value="Unassembled WGS sequence"/>
</dbReference>
<organism evidence="1 2">
    <name type="scientific">Comamonas aquatica DA1877</name>
    <dbReference type="NCBI Taxonomy" id="1457173"/>
    <lineage>
        <taxon>Bacteria</taxon>
        <taxon>Pseudomonadati</taxon>
        <taxon>Pseudomonadota</taxon>
        <taxon>Betaproteobacteria</taxon>
        <taxon>Burkholderiales</taxon>
        <taxon>Comamonadaceae</taxon>
        <taxon>Comamonas</taxon>
    </lineage>
</organism>
<dbReference type="Pfam" id="PF09669">
    <property type="entry name" value="Phage_pRha"/>
    <property type="match status" value="1"/>
</dbReference>
<evidence type="ECO:0000313" key="1">
    <source>
        <dbReference type="EMBL" id="EXU79471.1"/>
    </source>
</evidence>
<dbReference type="AlphaFoldDB" id="A0A014MCF5"/>
<evidence type="ECO:0000313" key="2">
    <source>
        <dbReference type="Proteomes" id="UP000020766"/>
    </source>
</evidence>
<gene>
    <name evidence="1" type="ORF">AX13_05005</name>
</gene>
<proteinExistence type="predicted"/>
<dbReference type="PATRIC" id="fig|1457173.3.peg.2682"/>
<keyword evidence="2" id="KW-1185">Reference proteome</keyword>
<reference evidence="1 2" key="1">
    <citation type="submission" date="2014-01" db="EMBL/GenBank/DDBJ databases">
        <title>Interspecies Systems Biology Uncovers Metabolites Affecting C. elegans Gene Expression and Life History Traits.</title>
        <authorList>
            <person name="Watson E."/>
            <person name="Macneil L.T."/>
            <person name="Ritter A.D."/>
            <person name="Yilmaz L.S."/>
            <person name="Rosebrock A.P."/>
            <person name="Caudy A.A."/>
            <person name="Walhout A.J."/>
        </authorList>
    </citation>
    <scope>NUCLEOTIDE SEQUENCE [LARGE SCALE GENOMIC DNA]</scope>
    <source>
        <strain evidence="1 2">DA1877</strain>
    </source>
</reference>
<name>A0A014MCF5_9BURK</name>
<dbReference type="InterPro" id="IPR014054">
    <property type="entry name" value="Phage_regulatory_Rha"/>
</dbReference>